<feature type="non-terminal residue" evidence="5">
    <location>
        <position position="1"/>
    </location>
</feature>
<feature type="domain" description="NACHT" evidence="4">
    <location>
        <begin position="198"/>
        <end position="347"/>
    </location>
</feature>
<dbReference type="EMBL" id="JAGMUU010000003">
    <property type="protein sequence ID" value="KAH7157287.1"/>
    <property type="molecule type" value="Genomic_DNA"/>
</dbReference>
<dbReference type="Pfam" id="PF24883">
    <property type="entry name" value="NPHP3_N"/>
    <property type="match status" value="1"/>
</dbReference>
<dbReference type="InterPro" id="IPR007111">
    <property type="entry name" value="NACHT_NTPase"/>
</dbReference>
<evidence type="ECO:0000259" key="4">
    <source>
        <dbReference type="PROSITE" id="PS50837"/>
    </source>
</evidence>
<dbReference type="OrthoDB" id="538223at2759"/>
<feature type="repeat" description="WD" evidence="3">
    <location>
        <begin position="750"/>
        <end position="791"/>
    </location>
</feature>
<evidence type="ECO:0000256" key="1">
    <source>
        <dbReference type="ARBA" id="ARBA00022574"/>
    </source>
</evidence>
<dbReference type="PROSITE" id="PS50082">
    <property type="entry name" value="WD_REPEATS_2"/>
    <property type="match status" value="2"/>
</dbReference>
<reference evidence="5" key="1">
    <citation type="journal article" date="2021" name="Nat. Commun.">
        <title>Genetic determinants of endophytism in the Arabidopsis root mycobiome.</title>
        <authorList>
            <person name="Mesny F."/>
            <person name="Miyauchi S."/>
            <person name="Thiergart T."/>
            <person name="Pickel B."/>
            <person name="Atanasova L."/>
            <person name="Karlsson M."/>
            <person name="Huettel B."/>
            <person name="Barry K.W."/>
            <person name="Haridas S."/>
            <person name="Chen C."/>
            <person name="Bauer D."/>
            <person name="Andreopoulos W."/>
            <person name="Pangilinan J."/>
            <person name="LaButti K."/>
            <person name="Riley R."/>
            <person name="Lipzen A."/>
            <person name="Clum A."/>
            <person name="Drula E."/>
            <person name="Henrissat B."/>
            <person name="Kohler A."/>
            <person name="Grigoriev I.V."/>
            <person name="Martin F.M."/>
            <person name="Hacquard S."/>
        </authorList>
    </citation>
    <scope>NUCLEOTIDE SEQUENCE</scope>
    <source>
        <strain evidence="5">MPI-CAGE-AT-0021</strain>
    </source>
</reference>
<dbReference type="Pfam" id="PF00400">
    <property type="entry name" value="WD40"/>
    <property type="match status" value="2"/>
</dbReference>
<name>A0A9P9FB35_9HYPO</name>
<dbReference type="InterPro" id="IPR001680">
    <property type="entry name" value="WD40_rpt"/>
</dbReference>
<dbReference type="Gene3D" id="2.130.10.10">
    <property type="entry name" value="YVTN repeat-like/Quinoprotein amine dehydrogenase"/>
    <property type="match status" value="1"/>
</dbReference>
<dbReference type="PANTHER" id="PTHR10039">
    <property type="entry name" value="AMELOGENIN"/>
    <property type="match status" value="1"/>
</dbReference>
<keyword evidence="6" id="KW-1185">Reference proteome</keyword>
<dbReference type="PROSITE" id="PS50837">
    <property type="entry name" value="NACHT"/>
    <property type="match status" value="1"/>
</dbReference>
<protein>
    <recommendedName>
        <fullName evidence="4">NACHT domain-containing protein</fullName>
    </recommendedName>
</protein>
<dbReference type="AlphaFoldDB" id="A0A9P9FB35"/>
<gene>
    <name evidence="5" type="ORF">B0J13DRAFT_494347</name>
</gene>
<dbReference type="PROSITE" id="PS50294">
    <property type="entry name" value="WD_REPEATS_REGION"/>
    <property type="match status" value="2"/>
</dbReference>
<dbReference type="PANTHER" id="PTHR10039:SF17">
    <property type="entry name" value="FUNGAL STAND N-TERMINAL GOODBYE DOMAIN-CONTAINING PROTEIN-RELATED"/>
    <property type="match status" value="1"/>
</dbReference>
<evidence type="ECO:0000256" key="2">
    <source>
        <dbReference type="ARBA" id="ARBA00022737"/>
    </source>
</evidence>
<dbReference type="InterPro" id="IPR015943">
    <property type="entry name" value="WD40/YVTN_repeat-like_dom_sf"/>
</dbReference>
<keyword evidence="1 3" id="KW-0853">WD repeat</keyword>
<sequence>MAEALGIASSIIAVVELSAKVLSLCLQYSQKVKKAKSDIGQLYDEVESLKTVSASVRQLLNSPYGPKLQVSQELRFAVEKSLSRLEKLEQSLRPRAFRKATSRLGIHTLTWPFLSKDVEKIVEDLARCRGTISSALQVDQTTIILNVDEKMVLDRLPVAEGASFDSYAEEHNPTCLSNTRVELLDLISQWIEDPNEKTIFWLNGMAGTGKSTISRTVAWSRSQFGDLGASFFFKRGETDRGNLAKFFPTLARQLFASVPALSPHIKDAIDADPAIAGKAVREQFKKLILRPLSKIPQNLRSASSLVIIIDALDECAQDADISLLIDLFSHAPSPQLPRLRLFVTSRPELPIRLGFSAIKGTYQDLILHEIPAPIIKHDISTFLHHELGKIRDNFNLTVEDERKLPPDWPGETNLQRLITMAMPLFIFAATICRFISDRRCGNPNKQLGEVLNHSSESNSSKLDMTYEPVLKQQLSGVSERKRKEIIEEFRAIIGTVVTLARPLSAFALSRILDIPLDTVDDRLDMLHSVLSVPSAQESPVRLLHLSFRDYLVDPGNRGMNEFWVDEEMVHRNLTKQCYRIMRGGLRENICSIQILGTRRSTIDPQQIKKYLPPELQYACLYWVHHRASVDPKPNDTKEVYDFLGGHLLHWLETMSLMDRITESLAMLKSLRGWLKHGQDQSLSNFVADAIRFVLTNFSVIDEAPLQIYSSALVFAPTKSIVRRTFKAKVPSWLCLWPQVNDNWDACLSTLEGHSDSVNSAVFSHDSRLVASASNDKMVRIWNVETGKCEHILNDHSDSVKSVVFSPDSKVVASASNDKTVRIWSVETGK</sequence>
<dbReference type="PROSITE" id="PS00678">
    <property type="entry name" value="WD_REPEATS_1"/>
    <property type="match status" value="1"/>
</dbReference>
<evidence type="ECO:0000313" key="6">
    <source>
        <dbReference type="Proteomes" id="UP000717696"/>
    </source>
</evidence>
<proteinExistence type="predicted"/>
<dbReference type="SUPFAM" id="SSF50978">
    <property type="entry name" value="WD40 repeat-like"/>
    <property type="match status" value="1"/>
</dbReference>
<accession>A0A9P9FB35</accession>
<evidence type="ECO:0000313" key="5">
    <source>
        <dbReference type="EMBL" id="KAH7157287.1"/>
    </source>
</evidence>
<keyword evidence="2" id="KW-0677">Repeat</keyword>
<dbReference type="SUPFAM" id="SSF52540">
    <property type="entry name" value="P-loop containing nucleoside triphosphate hydrolases"/>
    <property type="match status" value="1"/>
</dbReference>
<dbReference type="InterPro" id="IPR027417">
    <property type="entry name" value="P-loop_NTPase"/>
</dbReference>
<dbReference type="Proteomes" id="UP000717696">
    <property type="component" value="Unassembled WGS sequence"/>
</dbReference>
<comment type="caution">
    <text evidence="5">The sequence shown here is derived from an EMBL/GenBank/DDBJ whole genome shotgun (WGS) entry which is preliminary data.</text>
</comment>
<dbReference type="SMART" id="SM00320">
    <property type="entry name" value="WD40"/>
    <property type="match status" value="2"/>
</dbReference>
<evidence type="ECO:0000256" key="3">
    <source>
        <dbReference type="PROSITE-ProRule" id="PRU00221"/>
    </source>
</evidence>
<dbReference type="InterPro" id="IPR036322">
    <property type="entry name" value="WD40_repeat_dom_sf"/>
</dbReference>
<organism evidence="5 6">
    <name type="scientific">Dactylonectria estremocensis</name>
    <dbReference type="NCBI Taxonomy" id="1079267"/>
    <lineage>
        <taxon>Eukaryota</taxon>
        <taxon>Fungi</taxon>
        <taxon>Dikarya</taxon>
        <taxon>Ascomycota</taxon>
        <taxon>Pezizomycotina</taxon>
        <taxon>Sordariomycetes</taxon>
        <taxon>Hypocreomycetidae</taxon>
        <taxon>Hypocreales</taxon>
        <taxon>Nectriaceae</taxon>
        <taxon>Dactylonectria</taxon>
    </lineage>
</organism>
<dbReference type="Gene3D" id="3.40.50.300">
    <property type="entry name" value="P-loop containing nucleotide triphosphate hydrolases"/>
    <property type="match status" value="1"/>
</dbReference>
<feature type="repeat" description="WD" evidence="3">
    <location>
        <begin position="792"/>
        <end position="829"/>
    </location>
</feature>
<dbReference type="InterPro" id="IPR019775">
    <property type="entry name" value="WD40_repeat_CS"/>
</dbReference>
<dbReference type="InterPro" id="IPR056884">
    <property type="entry name" value="NPHP3-like_N"/>
</dbReference>